<feature type="region of interest" description="Disordered" evidence="1">
    <location>
        <begin position="193"/>
        <end position="225"/>
    </location>
</feature>
<proteinExistence type="predicted"/>
<feature type="compositionally biased region" description="Low complexity" evidence="1">
    <location>
        <begin position="14"/>
        <end position="27"/>
    </location>
</feature>
<comment type="caution">
    <text evidence="2">The sequence shown here is derived from an EMBL/GenBank/DDBJ whole genome shotgun (WGS) entry which is preliminary data.</text>
</comment>
<keyword evidence="3" id="KW-1185">Reference proteome</keyword>
<feature type="non-terminal residue" evidence="2">
    <location>
        <position position="1"/>
    </location>
</feature>
<evidence type="ECO:0000313" key="2">
    <source>
        <dbReference type="EMBL" id="GFR48218.1"/>
    </source>
</evidence>
<organism evidence="2 3">
    <name type="scientific">Astrephomene gubernaculifera</name>
    <dbReference type="NCBI Taxonomy" id="47775"/>
    <lineage>
        <taxon>Eukaryota</taxon>
        <taxon>Viridiplantae</taxon>
        <taxon>Chlorophyta</taxon>
        <taxon>core chlorophytes</taxon>
        <taxon>Chlorophyceae</taxon>
        <taxon>CS clade</taxon>
        <taxon>Chlamydomonadales</taxon>
        <taxon>Astrephomenaceae</taxon>
        <taxon>Astrephomene</taxon>
    </lineage>
</organism>
<reference evidence="2 3" key="1">
    <citation type="journal article" date="2021" name="Sci. Rep.">
        <title>Genome sequencing of the multicellular alga Astrephomene provides insights into convergent evolution of germ-soma differentiation.</title>
        <authorList>
            <person name="Yamashita S."/>
            <person name="Yamamoto K."/>
            <person name="Matsuzaki R."/>
            <person name="Suzuki S."/>
            <person name="Yamaguchi H."/>
            <person name="Hirooka S."/>
            <person name="Minakuchi Y."/>
            <person name="Miyagishima S."/>
            <person name="Kawachi M."/>
            <person name="Toyoda A."/>
            <person name="Nozaki H."/>
        </authorList>
    </citation>
    <scope>NUCLEOTIDE SEQUENCE [LARGE SCALE GENOMIC DNA]</scope>
    <source>
        <strain evidence="2 3">NIES-4017</strain>
    </source>
</reference>
<evidence type="ECO:0000256" key="1">
    <source>
        <dbReference type="SAM" id="MobiDB-lite"/>
    </source>
</evidence>
<feature type="region of interest" description="Disordered" evidence="1">
    <location>
        <begin position="1"/>
        <end position="52"/>
    </location>
</feature>
<evidence type="ECO:0000313" key="3">
    <source>
        <dbReference type="Proteomes" id="UP001054857"/>
    </source>
</evidence>
<dbReference type="AlphaFoldDB" id="A0AAD3DX07"/>
<gene>
    <name evidence="2" type="ORF">Agub_g10078</name>
</gene>
<protein>
    <submittedName>
        <fullName evidence="2">Uncharacterized protein</fullName>
    </submittedName>
</protein>
<accession>A0AAD3DX07</accession>
<feature type="compositionally biased region" description="Low complexity" evidence="1">
    <location>
        <begin position="193"/>
        <end position="219"/>
    </location>
</feature>
<sequence>ASPRKPPVGSDGNPIPASSRPPAGSPAGQRHTVTEASGGQVDTGKGHGKENLVKAGQAGAEAAQGGDAVGLGREMPGAMDLRAPACAPDRGVEGGSGAAVGCDFSWYGADETAAAATAARAGVGTVTCAATAASSEPSQRDRSQHASDAYFAVRLQAEDAPASCAAFMPASQLLAEQQGEQRALARLAAAATTGGSSWTRPTQAPQQPTQLYGSHTAASAGGGGGRKGGVAWGLGGVASSGAHDGSGATSAKGGADWPGHSQWQRPHDEASGVVTPVWFIANGLTANAAGAVERSGYGGGYGGGEEGLSPWLAYLCDLYEQVPVPLQLSEAGRVGPLRRSDVPLSAVDFHVSDVISQLTGRPEVQAALQAAGVDVSASAAPEDAEDMLRSAMWHFRSSKNPKAWVHSLSACCLSSPSGACSEHRSLVSQLQADATVRERLGPVWAAAAPWADRFSVNYLARRFGPP</sequence>
<dbReference type="EMBL" id="BMAR01000022">
    <property type="protein sequence ID" value="GFR48218.1"/>
    <property type="molecule type" value="Genomic_DNA"/>
</dbReference>
<name>A0AAD3DX07_9CHLO</name>
<feature type="region of interest" description="Disordered" evidence="1">
    <location>
        <begin position="242"/>
        <end position="267"/>
    </location>
</feature>
<dbReference type="Proteomes" id="UP001054857">
    <property type="component" value="Unassembled WGS sequence"/>
</dbReference>